<evidence type="ECO:0000313" key="2">
    <source>
        <dbReference type="EMBL" id="HGI31139.1"/>
    </source>
</evidence>
<feature type="signal peptide" evidence="1">
    <location>
        <begin position="1"/>
        <end position="24"/>
    </location>
</feature>
<dbReference type="AlphaFoldDB" id="A0A7V4DEK3"/>
<gene>
    <name evidence="2" type="ORF">ENV30_07550</name>
</gene>
<proteinExistence type="predicted"/>
<evidence type="ECO:0000256" key="1">
    <source>
        <dbReference type="SAM" id="SignalP"/>
    </source>
</evidence>
<organism evidence="2">
    <name type="scientific">Candidatus Caldatribacterium californiense</name>
    <dbReference type="NCBI Taxonomy" id="1454726"/>
    <lineage>
        <taxon>Bacteria</taxon>
        <taxon>Pseudomonadati</taxon>
        <taxon>Atribacterota</taxon>
        <taxon>Atribacteria</taxon>
        <taxon>Atribacterales</taxon>
        <taxon>Candidatus Caldatribacteriaceae</taxon>
        <taxon>Candidatus Caldatribacterium</taxon>
    </lineage>
</organism>
<accession>A0A7V4DEK3</accession>
<name>A0A7V4DEK3_9BACT</name>
<feature type="chain" id="PRO_5030959738" evidence="1">
    <location>
        <begin position="25"/>
        <end position="221"/>
    </location>
</feature>
<sequence length="221" mass="24918">MRRGFPRFLKSGAVVLLFCLPALAQEFTGEALVTFPPFTPEVTSIFESDQGVAGGIAFYYLPLKQIVVGYRISLVEPSQPPSEAYWRKDPRYNYPVYFCDVPAQYVLSRDGRYYEQANPQSFTLRGLVPQATYHVVVTPLCIWPKSPWNVDERGKAFWYVWLPAKTFGWVYADGSSWGLVMPEGEGGERKRGYAEVYRVIFEGAVLARKSSGGPGGRYSPQ</sequence>
<dbReference type="EMBL" id="DTFV01000113">
    <property type="protein sequence ID" value="HGI31139.1"/>
    <property type="molecule type" value="Genomic_DNA"/>
</dbReference>
<reference evidence="2" key="1">
    <citation type="journal article" date="2020" name="mSystems">
        <title>Genome- and Community-Level Interaction Insights into Carbon Utilization and Element Cycling Functions of Hydrothermarchaeota in Hydrothermal Sediment.</title>
        <authorList>
            <person name="Zhou Z."/>
            <person name="Liu Y."/>
            <person name="Xu W."/>
            <person name="Pan J."/>
            <person name="Luo Z.H."/>
            <person name="Li M."/>
        </authorList>
    </citation>
    <scope>NUCLEOTIDE SEQUENCE [LARGE SCALE GENOMIC DNA]</scope>
    <source>
        <strain evidence="2">SpSt-747</strain>
    </source>
</reference>
<protein>
    <submittedName>
        <fullName evidence="2">Uncharacterized protein</fullName>
    </submittedName>
</protein>
<keyword evidence="1" id="KW-0732">Signal</keyword>
<comment type="caution">
    <text evidence="2">The sequence shown here is derived from an EMBL/GenBank/DDBJ whole genome shotgun (WGS) entry which is preliminary data.</text>
</comment>